<dbReference type="InterPro" id="IPR041373">
    <property type="entry name" value="RT_RNaseH"/>
</dbReference>
<dbReference type="SUPFAM" id="SSF56672">
    <property type="entry name" value="DNA/RNA polymerases"/>
    <property type="match status" value="1"/>
</dbReference>
<evidence type="ECO:0000256" key="2">
    <source>
        <dbReference type="ARBA" id="ARBA00022695"/>
    </source>
</evidence>
<proteinExistence type="predicted"/>
<gene>
    <name evidence="8" type="ORF">PR048_009159</name>
</gene>
<evidence type="ECO:0000256" key="4">
    <source>
        <dbReference type="ARBA" id="ARBA00022759"/>
    </source>
</evidence>
<dbReference type="EMBL" id="JARBHB010000003">
    <property type="protein sequence ID" value="KAJ8889658.1"/>
    <property type="molecule type" value="Genomic_DNA"/>
</dbReference>
<evidence type="ECO:0000313" key="9">
    <source>
        <dbReference type="Proteomes" id="UP001159363"/>
    </source>
</evidence>
<dbReference type="Gene3D" id="3.30.70.270">
    <property type="match status" value="1"/>
</dbReference>
<feature type="non-terminal residue" evidence="8">
    <location>
        <position position="143"/>
    </location>
</feature>
<dbReference type="InterPro" id="IPR043502">
    <property type="entry name" value="DNA/RNA_pol_sf"/>
</dbReference>
<keyword evidence="5" id="KW-0378">Hydrolase</keyword>
<evidence type="ECO:0000313" key="8">
    <source>
        <dbReference type="EMBL" id="KAJ8889658.1"/>
    </source>
</evidence>
<dbReference type="Proteomes" id="UP001159363">
    <property type="component" value="Chromosome 3"/>
</dbReference>
<keyword evidence="9" id="KW-1185">Reference proteome</keyword>
<keyword evidence="2" id="KW-0548">Nucleotidyltransferase</keyword>
<dbReference type="Pfam" id="PF17917">
    <property type="entry name" value="RT_RNaseH"/>
    <property type="match status" value="1"/>
</dbReference>
<dbReference type="InterPro" id="IPR050951">
    <property type="entry name" value="Retrovirus_Pol_polyprotein"/>
</dbReference>
<organism evidence="8 9">
    <name type="scientific">Dryococelus australis</name>
    <dbReference type="NCBI Taxonomy" id="614101"/>
    <lineage>
        <taxon>Eukaryota</taxon>
        <taxon>Metazoa</taxon>
        <taxon>Ecdysozoa</taxon>
        <taxon>Arthropoda</taxon>
        <taxon>Hexapoda</taxon>
        <taxon>Insecta</taxon>
        <taxon>Pterygota</taxon>
        <taxon>Neoptera</taxon>
        <taxon>Polyneoptera</taxon>
        <taxon>Phasmatodea</taxon>
        <taxon>Verophasmatodea</taxon>
        <taxon>Anareolatae</taxon>
        <taxon>Phasmatidae</taxon>
        <taxon>Eurycanthinae</taxon>
        <taxon>Dryococelus</taxon>
    </lineage>
</organism>
<protein>
    <recommendedName>
        <fullName evidence="7">Reverse transcriptase RNase H-like domain-containing protein</fullName>
    </recommendedName>
</protein>
<dbReference type="PANTHER" id="PTHR37984:SF5">
    <property type="entry name" value="PROTEIN NYNRIN-LIKE"/>
    <property type="match status" value="1"/>
</dbReference>
<evidence type="ECO:0000256" key="3">
    <source>
        <dbReference type="ARBA" id="ARBA00022722"/>
    </source>
</evidence>
<keyword evidence="4" id="KW-0255">Endonuclease</keyword>
<keyword evidence="1" id="KW-0808">Transferase</keyword>
<evidence type="ECO:0000256" key="1">
    <source>
        <dbReference type="ARBA" id="ARBA00022679"/>
    </source>
</evidence>
<keyword evidence="3" id="KW-0540">Nuclease</keyword>
<sequence>MGFIFSENKVSADPKLIDTIIRMPESRNVTEVQIILGLCGYLSQFILDLADLTATLRKLVRKDADNNGAGCVLLENGRSIAFESKRLTETEKKIYAQIEKEILSVCFSCKKFHAYEYGAKIEIYTDKKPLDSIFKNKFLKPNN</sequence>
<comment type="caution">
    <text evidence="8">The sequence shown here is derived from an EMBL/GenBank/DDBJ whole genome shotgun (WGS) entry which is preliminary data.</text>
</comment>
<feature type="domain" description="Reverse transcriptase RNase H-like" evidence="7">
    <location>
        <begin position="60"/>
        <end position="138"/>
    </location>
</feature>
<dbReference type="PANTHER" id="PTHR37984">
    <property type="entry name" value="PROTEIN CBG26694"/>
    <property type="match status" value="1"/>
</dbReference>
<accession>A0ABQ9I0Z2</accession>
<evidence type="ECO:0000256" key="5">
    <source>
        <dbReference type="ARBA" id="ARBA00022801"/>
    </source>
</evidence>
<name>A0ABQ9I0Z2_9NEOP</name>
<dbReference type="InterPro" id="IPR043128">
    <property type="entry name" value="Rev_trsase/Diguanyl_cyclase"/>
</dbReference>
<evidence type="ECO:0000259" key="7">
    <source>
        <dbReference type="Pfam" id="PF17917"/>
    </source>
</evidence>
<evidence type="ECO:0000256" key="6">
    <source>
        <dbReference type="ARBA" id="ARBA00022918"/>
    </source>
</evidence>
<reference evidence="8 9" key="1">
    <citation type="submission" date="2023-02" db="EMBL/GenBank/DDBJ databases">
        <title>LHISI_Scaffold_Assembly.</title>
        <authorList>
            <person name="Stuart O.P."/>
            <person name="Cleave R."/>
            <person name="Magrath M.J.L."/>
            <person name="Mikheyev A.S."/>
        </authorList>
    </citation>
    <scope>NUCLEOTIDE SEQUENCE [LARGE SCALE GENOMIC DNA]</scope>
    <source>
        <strain evidence="8">Daus_M_001</strain>
        <tissue evidence="8">Leg muscle</tissue>
    </source>
</reference>
<keyword evidence="6" id="KW-0695">RNA-directed DNA polymerase</keyword>